<dbReference type="InterPro" id="IPR013196">
    <property type="entry name" value="HTH_11"/>
</dbReference>
<name>A0A934X6R6_9MICO</name>
<dbReference type="SUPFAM" id="SSF46785">
    <property type="entry name" value="Winged helix' DNA-binding domain"/>
    <property type="match status" value="1"/>
</dbReference>
<evidence type="ECO:0000259" key="3">
    <source>
        <dbReference type="Pfam" id="PF13280"/>
    </source>
</evidence>
<evidence type="ECO:0000313" key="5">
    <source>
        <dbReference type="EMBL" id="MBK6301465.1"/>
    </source>
</evidence>
<dbReference type="PROSITE" id="PS52050">
    <property type="entry name" value="WYL"/>
    <property type="match status" value="1"/>
</dbReference>
<protein>
    <submittedName>
        <fullName evidence="5">YafY family transcriptional regulator</fullName>
    </submittedName>
</protein>
<dbReference type="InterPro" id="IPR057727">
    <property type="entry name" value="WCX_dom"/>
</dbReference>
<feature type="region of interest" description="Disordered" evidence="1">
    <location>
        <begin position="267"/>
        <end position="294"/>
    </location>
</feature>
<proteinExistence type="predicted"/>
<dbReference type="Pfam" id="PF08279">
    <property type="entry name" value="HTH_11"/>
    <property type="match status" value="1"/>
</dbReference>
<evidence type="ECO:0000313" key="6">
    <source>
        <dbReference type="Proteomes" id="UP000718281"/>
    </source>
</evidence>
<dbReference type="Gene3D" id="1.10.10.10">
    <property type="entry name" value="Winged helix-like DNA-binding domain superfamily/Winged helix DNA-binding domain"/>
    <property type="match status" value="1"/>
</dbReference>
<evidence type="ECO:0000256" key="1">
    <source>
        <dbReference type="SAM" id="MobiDB-lite"/>
    </source>
</evidence>
<dbReference type="EMBL" id="JADIXZ010000004">
    <property type="protein sequence ID" value="MBK6301465.1"/>
    <property type="molecule type" value="Genomic_DNA"/>
</dbReference>
<dbReference type="PANTHER" id="PTHR34580">
    <property type="match status" value="1"/>
</dbReference>
<dbReference type="Pfam" id="PF13280">
    <property type="entry name" value="WYL"/>
    <property type="match status" value="1"/>
</dbReference>
<evidence type="ECO:0000259" key="2">
    <source>
        <dbReference type="Pfam" id="PF08279"/>
    </source>
</evidence>
<dbReference type="PIRSF" id="PIRSF016838">
    <property type="entry name" value="PafC"/>
    <property type="match status" value="1"/>
</dbReference>
<dbReference type="InterPro" id="IPR028349">
    <property type="entry name" value="PafC-like"/>
</dbReference>
<sequence length="352" mass="37886">MRSDRLLSLLLILQARGSAVAPEVARELEVSVRTVYRDVEALSAAGVPVWTEQGRGGGIRLMPGYRTDMTGLTAAESRALVAMSGRAVPDDLGMGSALASAVHKLVAAVPPSHRSAAEAARARVLVDHAGWYRRTPSAPALEVVQEAVWAQRRLLLDYRHGDGTEESVTVDPYGLVAKTGVWYLVGSTGTGEDHHERMWRVDRVNTAVALDEPATEPDGLDLAAVWERLRQGIERPRGLVPVEVVVRIKPDVLDRVLRVTAARRFLAPDETDPTPPGMPPAATDPAATHADRTTDPDGWIRMTLCFRGEMGAVAALLAFGGDAEIVHPPSARRLMAQTARAALARHTGEEPA</sequence>
<gene>
    <name evidence="5" type="ORF">IPF40_10630</name>
</gene>
<feature type="domain" description="WCX" evidence="4">
    <location>
        <begin position="241"/>
        <end position="343"/>
    </location>
</feature>
<reference evidence="5 6" key="1">
    <citation type="submission" date="2020-10" db="EMBL/GenBank/DDBJ databases">
        <title>Connecting structure to function with the recovery of over 1000 high-quality activated sludge metagenome-assembled genomes encoding full-length rRNA genes using long-read sequencing.</title>
        <authorList>
            <person name="Singleton C.M."/>
            <person name="Petriglieri F."/>
            <person name="Kristensen J.M."/>
            <person name="Kirkegaard R.H."/>
            <person name="Michaelsen T.Y."/>
            <person name="Andersen M.H."/>
            <person name="Karst S.M."/>
            <person name="Dueholm M.S."/>
            <person name="Nielsen P.H."/>
            <person name="Albertsen M."/>
        </authorList>
    </citation>
    <scope>NUCLEOTIDE SEQUENCE [LARGE SCALE GENOMIC DNA]</scope>
    <source>
        <strain evidence="5">AalE_18-Q3-R2-46_BAT3C.188</strain>
    </source>
</reference>
<dbReference type="AlphaFoldDB" id="A0A934X6R6"/>
<dbReference type="InterPro" id="IPR051534">
    <property type="entry name" value="CBASS_pafABC_assoc_protein"/>
</dbReference>
<feature type="domain" description="Helix-turn-helix type 11" evidence="2">
    <location>
        <begin position="5"/>
        <end position="56"/>
    </location>
</feature>
<dbReference type="Pfam" id="PF25583">
    <property type="entry name" value="WCX"/>
    <property type="match status" value="1"/>
</dbReference>
<dbReference type="InterPro" id="IPR026881">
    <property type="entry name" value="WYL_dom"/>
</dbReference>
<dbReference type="InterPro" id="IPR036390">
    <property type="entry name" value="WH_DNA-bd_sf"/>
</dbReference>
<feature type="domain" description="WYL" evidence="3">
    <location>
        <begin position="140"/>
        <end position="206"/>
    </location>
</feature>
<dbReference type="Proteomes" id="UP000718281">
    <property type="component" value="Unassembled WGS sequence"/>
</dbReference>
<accession>A0A934X6R6</accession>
<evidence type="ECO:0000259" key="4">
    <source>
        <dbReference type="Pfam" id="PF25583"/>
    </source>
</evidence>
<dbReference type="PANTHER" id="PTHR34580:SF1">
    <property type="entry name" value="PROTEIN PAFC"/>
    <property type="match status" value="1"/>
</dbReference>
<dbReference type="InterPro" id="IPR036388">
    <property type="entry name" value="WH-like_DNA-bd_sf"/>
</dbReference>
<comment type="caution">
    <text evidence="5">The sequence shown here is derived from an EMBL/GenBank/DDBJ whole genome shotgun (WGS) entry which is preliminary data.</text>
</comment>
<organism evidence="5 6">
    <name type="scientific">Candidatus Phosphoribacter hodrii</name>
    <dbReference type="NCBI Taxonomy" id="2953743"/>
    <lineage>
        <taxon>Bacteria</taxon>
        <taxon>Bacillati</taxon>
        <taxon>Actinomycetota</taxon>
        <taxon>Actinomycetes</taxon>
        <taxon>Micrococcales</taxon>
        <taxon>Dermatophilaceae</taxon>
        <taxon>Candidatus Phosphoribacter</taxon>
    </lineage>
</organism>